<dbReference type="InterPro" id="IPR058792">
    <property type="entry name" value="Beta-barrel_RND_2"/>
</dbReference>
<comment type="similarity">
    <text evidence="1">Belongs to the membrane fusion protein (MFP) (TC 8.A.1) family.</text>
</comment>
<evidence type="ECO:0000313" key="5">
    <source>
        <dbReference type="Proteomes" id="UP000008718"/>
    </source>
</evidence>
<dbReference type="PANTHER" id="PTHR30469:SF15">
    <property type="entry name" value="HLYD FAMILY OF SECRETION PROTEINS"/>
    <property type="match status" value="1"/>
</dbReference>
<name>E4T752_PALPW</name>
<gene>
    <name evidence="4" type="ordered locus">Palpr_2414</name>
</gene>
<evidence type="ECO:0000259" key="3">
    <source>
        <dbReference type="Pfam" id="PF25967"/>
    </source>
</evidence>
<dbReference type="OrthoDB" id="9798190at2"/>
<sequence>MKKTISFTLVVFLLASCAHKDKVQDDSAPQVVLTEVTKVTGEGNLHYSGSIEAFQTIPLTFQTTGTVLKVLVNAGDAVRKGQLLATVDKADALSMYEVANAKYKQAKDAYNRLKDVHDNGSLSEIKWVEMESNLQQAQSSAALAKNNLTKCALYAPDNGVIGRRNIEPGMSSLGNPVAPLELVKIETVYVKISVPENEIGKIKKGLKATFKVSALQDKVFDGTVTNVGVVADQISRTYEVKITVKNPGLLLKPGMVCDVNLGITANKEVLSVAYRAVNKDKENNSFVYVADLTKKTVRKRIIKIGNYQNDNIEVLSGLSVGEQVVKDGGNKLSDNSKISF</sequence>
<dbReference type="STRING" id="694427.Palpr_2414"/>
<dbReference type="RefSeq" id="WP_013445915.1">
    <property type="nucleotide sequence ID" value="NC_014734.1"/>
</dbReference>
<dbReference type="eggNOG" id="COG0845">
    <property type="taxonomic scope" value="Bacteria"/>
</dbReference>
<accession>E4T752</accession>
<dbReference type="InterPro" id="IPR006143">
    <property type="entry name" value="RND_pump_MFP"/>
</dbReference>
<dbReference type="AlphaFoldDB" id="E4T752"/>
<evidence type="ECO:0000259" key="2">
    <source>
        <dbReference type="Pfam" id="PF25954"/>
    </source>
</evidence>
<dbReference type="Pfam" id="PF25954">
    <property type="entry name" value="Beta-barrel_RND_2"/>
    <property type="match status" value="1"/>
</dbReference>
<feature type="domain" description="CusB-like beta-barrel" evidence="2">
    <location>
        <begin position="187"/>
        <end position="262"/>
    </location>
</feature>
<dbReference type="KEGG" id="ppn:Palpr_2414"/>
<dbReference type="SUPFAM" id="SSF111369">
    <property type="entry name" value="HlyD-like secretion proteins"/>
    <property type="match status" value="1"/>
</dbReference>
<dbReference type="Gene3D" id="2.40.420.20">
    <property type="match status" value="1"/>
</dbReference>
<dbReference type="FunFam" id="2.40.30.170:FF:000010">
    <property type="entry name" value="Efflux RND transporter periplasmic adaptor subunit"/>
    <property type="match status" value="1"/>
</dbReference>
<dbReference type="PANTHER" id="PTHR30469">
    <property type="entry name" value="MULTIDRUG RESISTANCE PROTEIN MDTA"/>
    <property type="match status" value="1"/>
</dbReference>
<dbReference type="EMBL" id="CP002345">
    <property type="protein sequence ID" value="ADQ80546.1"/>
    <property type="molecule type" value="Genomic_DNA"/>
</dbReference>
<dbReference type="GO" id="GO:0015562">
    <property type="term" value="F:efflux transmembrane transporter activity"/>
    <property type="evidence" value="ECO:0007669"/>
    <property type="project" value="TreeGrafter"/>
</dbReference>
<dbReference type="PROSITE" id="PS51257">
    <property type="entry name" value="PROKAR_LIPOPROTEIN"/>
    <property type="match status" value="1"/>
</dbReference>
<reference key="1">
    <citation type="submission" date="2010-11" db="EMBL/GenBank/DDBJ databases">
        <title>The complete genome of Paludibacter propionicigenes DSM 17365.</title>
        <authorList>
            <consortium name="US DOE Joint Genome Institute (JGI-PGF)"/>
            <person name="Lucas S."/>
            <person name="Copeland A."/>
            <person name="Lapidus A."/>
            <person name="Bruce D."/>
            <person name="Goodwin L."/>
            <person name="Pitluck S."/>
            <person name="Kyrpides N."/>
            <person name="Mavromatis K."/>
            <person name="Ivanova N."/>
            <person name="Munk A.C."/>
            <person name="Brettin T."/>
            <person name="Detter J.C."/>
            <person name="Han C."/>
            <person name="Tapia R."/>
            <person name="Land M."/>
            <person name="Hauser L."/>
            <person name="Markowitz V."/>
            <person name="Cheng J.-F."/>
            <person name="Hugenholtz P."/>
            <person name="Woyke T."/>
            <person name="Wu D."/>
            <person name="Gronow S."/>
            <person name="Wellnitz S."/>
            <person name="Brambilla E."/>
            <person name="Klenk H.-P."/>
            <person name="Eisen J.A."/>
        </authorList>
    </citation>
    <scope>NUCLEOTIDE SEQUENCE</scope>
    <source>
        <strain>WB4</strain>
    </source>
</reference>
<evidence type="ECO:0000313" key="4">
    <source>
        <dbReference type="EMBL" id="ADQ80546.1"/>
    </source>
</evidence>
<dbReference type="Gene3D" id="2.40.50.100">
    <property type="match status" value="1"/>
</dbReference>
<proteinExistence type="inferred from homology"/>
<dbReference type="NCBIfam" id="TIGR01730">
    <property type="entry name" value="RND_mfp"/>
    <property type="match status" value="1"/>
</dbReference>
<feature type="domain" description="Multidrug resistance protein MdtA-like C-terminal permuted SH3" evidence="3">
    <location>
        <begin position="275"/>
        <end position="330"/>
    </location>
</feature>
<dbReference type="HOGENOM" id="CLU_018816_1_0_10"/>
<reference evidence="4 5" key="2">
    <citation type="journal article" date="2011" name="Stand. Genomic Sci.">
        <title>Complete genome sequence of Paludibacter propionicigenes type strain (WB4).</title>
        <authorList>
            <person name="Gronow S."/>
            <person name="Munk C."/>
            <person name="Lapidus A."/>
            <person name="Nolan M."/>
            <person name="Lucas S."/>
            <person name="Hammon N."/>
            <person name="Deshpande S."/>
            <person name="Cheng J.F."/>
            <person name="Tapia R."/>
            <person name="Han C."/>
            <person name="Goodwin L."/>
            <person name="Pitluck S."/>
            <person name="Liolios K."/>
            <person name="Ivanova N."/>
            <person name="Mavromatis K."/>
            <person name="Mikhailova N."/>
            <person name="Pati A."/>
            <person name="Chen A."/>
            <person name="Palaniappan K."/>
            <person name="Land M."/>
            <person name="Hauser L."/>
            <person name="Chang Y.J."/>
            <person name="Jeffries C.D."/>
            <person name="Brambilla E."/>
            <person name="Rohde M."/>
            <person name="Goker M."/>
            <person name="Detter J.C."/>
            <person name="Woyke T."/>
            <person name="Bristow J."/>
            <person name="Eisen J.A."/>
            <person name="Markowitz V."/>
            <person name="Hugenholtz P."/>
            <person name="Kyrpides N.C."/>
            <person name="Klenk H.P."/>
        </authorList>
    </citation>
    <scope>NUCLEOTIDE SEQUENCE [LARGE SCALE GENOMIC DNA]</scope>
    <source>
        <strain evidence="5">DSM 17365 / JCM 13257 / WB4</strain>
    </source>
</reference>
<dbReference type="Proteomes" id="UP000008718">
    <property type="component" value="Chromosome"/>
</dbReference>
<dbReference type="GO" id="GO:1990281">
    <property type="term" value="C:efflux pump complex"/>
    <property type="evidence" value="ECO:0007669"/>
    <property type="project" value="TreeGrafter"/>
</dbReference>
<dbReference type="Gene3D" id="2.40.30.170">
    <property type="match status" value="1"/>
</dbReference>
<keyword evidence="5" id="KW-1185">Reference proteome</keyword>
<dbReference type="Pfam" id="PF25967">
    <property type="entry name" value="RND-MFP_C"/>
    <property type="match status" value="1"/>
</dbReference>
<protein>
    <submittedName>
        <fullName evidence="4">Efflux transporter, RND family, MFP subunit</fullName>
    </submittedName>
</protein>
<organism evidence="4 5">
    <name type="scientific">Paludibacter propionicigenes (strain DSM 17365 / JCM 13257 / WB4)</name>
    <dbReference type="NCBI Taxonomy" id="694427"/>
    <lineage>
        <taxon>Bacteria</taxon>
        <taxon>Pseudomonadati</taxon>
        <taxon>Bacteroidota</taxon>
        <taxon>Bacteroidia</taxon>
        <taxon>Bacteroidales</taxon>
        <taxon>Paludibacteraceae</taxon>
        <taxon>Paludibacter</taxon>
    </lineage>
</organism>
<evidence type="ECO:0000256" key="1">
    <source>
        <dbReference type="ARBA" id="ARBA00009477"/>
    </source>
</evidence>
<dbReference type="InterPro" id="IPR058627">
    <property type="entry name" value="MdtA-like_C"/>
</dbReference>